<name>A0A6A7A3L8_9PLEO</name>
<proteinExistence type="predicted"/>
<gene>
    <name evidence="1" type="ORF">CC86DRAFT_215335</name>
</gene>
<protein>
    <submittedName>
        <fullName evidence="1">Uncharacterized protein</fullName>
    </submittedName>
</protein>
<evidence type="ECO:0000313" key="2">
    <source>
        <dbReference type="Proteomes" id="UP000799424"/>
    </source>
</evidence>
<keyword evidence="2" id="KW-1185">Reference proteome</keyword>
<dbReference type="AlphaFoldDB" id="A0A6A7A3L8"/>
<organism evidence="1 2">
    <name type="scientific">Ophiobolus disseminans</name>
    <dbReference type="NCBI Taxonomy" id="1469910"/>
    <lineage>
        <taxon>Eukaryota</taxon>
        <taxon>Fungi</taxon>
        <taxon>Dikarya</taxon>
        <taxon>Ascomycota</taxon>
        <taxon>Pezizomycotina</taxon>
        <taxon>Dothideomycetes</taxon>
        <taxon>Pleosporomycetidae</taxon>
        <taxon>Pleosporales</taxon>
        <taxon>Pleosporineae</taxon>
        <taxon>Phaeosphaeriaceae</taxon>
        <taxon>Ophiobolus</taxon>
    </lineage>
</organism>
<sequence length="185" mass="21150">MFECPPRIVTNQVLALRRRSGTCMFRDRLYAVTVFEPEGSNVQRFATTLGNPRRFHAEETVLETRYSPFAEGDATTEHRSIAQTRFTKQQPGFALRPWDTKYPRHLRLVVLLPPKKRNPTICITRSSGAFSSDTAHTPRTLPRLIQNLWTTYSTKDPALVPDNWLYIPANNILAGLAVILHFTLL</sequence>
<dbReference type="Proteomes" id="UP000799424">
    <property type="component" value="Unassembled WGS sequence"/>
</dbReference>
<reference evidence="1" key="1">
    <citation type="journal article" date="2020" name="Stud. Mycol.">
        <title>101 Dothideomycetes genomes: a test case for predicting lifestyles and emergence of pathogens.</title>
        <authorList>
            <person name="Haridas S."/>
            <person name="Albert R."/>
            <person name="Binder M."/>
            <person name="Bloem J."/>
            <person name="Labutti K."/>
            <person name="Salamov A."/>
            <person name="Andreopoulos B."/>
            <person name="Baker S."/>
            <person name="Barry K."/>
            <person name="Bills G."/>
            <person name="Bluhm B."/>
            <person name="Cannon C."/>
            <person name="Castanera R."/>
            <person name="Culley D."/>
            <person name="Daum C."/>
            <person name="Ezra D."/>
            <person name="Gonzalez J."/>
            <person name="Henrissat B."/>
            <person name="Kuo A."/>
            <person name="Liang C."/>
            <person name="Lipzen A."/>
            <person name="Lutzoni F."/>
            <person name="Magnuson J."/>
            <person name="Mondo S."/>
            <person name="Nolan M."/>
            <person name="Ohm R."/>
            <person name="Pangilinan J."/>
            <person name="Park H.-J."/>
            <person name="Ramirez L."/>
            <person name="Alfaro M."/>
            <person name="Sun H."/>
            <person name="Tritt A."/>
            <person name="Yoshinaga Y."/>
            <person name="Zwiers L.-H."/>
            <person name="Turgeon B."/>
            <person name="Goodwin S."/>
            <person name="Spatafora J."/>
            <person name="Crous P."/>
            <person name="Grigoriev I."/>
        </authorList>
    </citation>
    <scope>NUCLEOTIDE SEQUENCE</scope>
    <source>
        <strain evidence="1">CBS 113818</strain>
    </source>
</reference>
<evidence type="ECO:0000313" key="1">
    <source>
        <dbReference type="EMBL" id="KAF2827723.1"/>
    </source>
</evidence>
<accession>A0A6A7A3L8</accession>
<dbReference type="EMBL" id="MU006224">
    <property type="protein sequence ID" value="KAF2827723.1"/>
    <property type="molecule type" value="Genomic_DNA"/>
</dbReference>